<dbReference type="EMBL" id="BSXV01003875">
    <property type="protein sequence ID" value="GME99216.1"/>
    <property type="molecule type" value="Genomic_DNA"/>
</dbReference>
<evidence type="ECO:0000313" key="1">
    <source>
        <dbReference type="EMBL" id="GME99216.1"/>
    </source>
</evidence>
<evidence type="ECO:0000313" key="2">
    <source>
        <dbReference type="Proteomes" id="UP001165101"/>
    </source>
</evidence>
<protein>
    <submittedName>
        <fullName evidence="1">Unnamed protein product</fullName>
    </submittedName>
</protein>
<name>A0ACB5U173_CANBO</name>
<organism evidence="1 2">
    <name type="scientific">Candida boidinii</name>
    <name type="common">Yeast</name>
    <dbReference type="NCBI Taxonomy" id="5477"/>
    <lineage>
        <taxon>Eukaryota</taxon>
        <taxon>Fungi</taxon>
        <taxon>Dikarya</taxon>
        <taxon>Ascomycota</taxon>
        <taxon>Saccharomycotina</taxon>
        <taxon>Pichiomycetes</taxon>
        <taxon>Pichiales</taxon>
        <taxon>Pichiaceae</taxon>
        <taxon>Ogataea</taxon>
        <taxon>Ogataea/Candida clade</taxon>
    </lineage>
</organism>
<sequence>MTKGEFEELLNSAPRPTLQRDDLVLQAFQKLFKTFNNKDRLKKQFSSSSALLEKFPNLIPTAANKPYSESELAVRQKHHALLMGNLGSNIKNVYKPHEDIINPPRPNDVTVQKLMAAGAHLGHYRSLWKHSTQPFIHGEYKDIHIIDLDKTVGYLKRASKIVEGVAENGGVIVFLGLAQGQYRAVREAAKRCNGYYVTHKWVPGTITNALENPQLRHEVDFGDSPTARELTPDENIQLVKPDLLVVLNPLECKVAIKEANQAKIPTIGIVDTNVDPDCVTYPIPANDDSNRSTNLICGVLARAGEAGYNRRLSKYQQYKKRTDNSEQEAIEPATSTATASA</sequence>
<proteinExistence type="predicted"/>
<keyword evidence="2" id="KW-1185">Reference proteome</keyword>
<reference evidence="1" key="1">
    <citation type="submission" date="2023-04" db="EMBL/GenBank/DDBJ databases">
        <title>Candida boidinii NBRC 1967.</title>
        <authorList>
            <person name="Ichikawa N."/>
            <person name="Sato H."/>
            <person name="Tonouchi N."/>
        </authorList>
    </citation>
    <scope>NUCLEOTIDE SEQUENCE</scope>
    <source>
        <strain evidence="1">NBRC 1967</strain>
    </source>
</reference>
<accession>A0ACB5U173</accession>
<dbReference type="Proteomes" id="UP001165101">
    <property type="component" value="Unassembled WGS sequence"/>
</dbReference>
<comment type="caution">
    <text evidence="1">The sequence shown here is derived from an EMBL/GenBank/DDBJ whole genome shotgun (WGS) entry which is preliminary data.</text>
</comment>
<gene>
    <name evidence="1" type="ORF">Cboi01_000521900</name>
</gene>